<feature type="region of interest" description="Disordered" evidence="1">
    <location>
        <begin position="145"/>
        <end position="174"/>
    </location>
</feature>
<name>A0A0A1WVY8_ZEUCU</name>
<organism evidence="2">
    <name type="scientific">Zeugodacus cucurbitae</name>
    <name type="common">Melon fruit fly</name>
    <name type="synonym">Bactrocera cucurbitae</name>
    <dbReference type="NCBI Taxonomy" id="28588"/>
    <lineage>
        <taxon>Eukaryota</taxon>
        <taxon>Metazoa</taxon>
        <taxon>Ecdysozoa</taxon>
        <taxon>Arthropoda</taxon>
        <taxon>Hexapoda</taxon>
        <taxon>Insecta</taxon>
        <taxon>Pterygota</taxon>
        <taxon>Neoptera</taxon>
        <taxon>Endopterygota</taxon>
        <taxon>Diptera</taxon>
        <taxon>Brachycera</taxon>
        <taxon>Muscomorpha</taxon>
        <taxon>Tephritoidea</taxon>
        <taxon>Tephritidae</taxon>
        <taxon>Zeugodacus</taxon>
        <taxon>Zeugodacus</taxon>
    </lineage>
</organism>
<sequence length="174" mass="18852">MDSTTESKMSSTTKSISRTSTMQKSSSSTISTHSSSNKKIITIGAEELLQMPTLAISHNHTADNGEALTTPLNENQDFHKQLRLQYSNDVQPDENLHSTSIAATSFTAQSSTDMKKTSKIDVVSDIVISHSAMSMESTKQLITAASTNSTQTTSALLKSSESVKRDSAKKEINY</sequence>
<evidence type="ECO:0000313" key="2">
    <source>
        <dbReference type="EMBL" id="JAD03224.1"/>
    </source>
</evidence>
<protein>
    <submittedName>
        <fullName evidence="2">Uncharacterized protein</fullName>
    </submittedName>
</protein>
<dbReference type="AlphaFoldDB" id="A0A0A1WVY8"/>
<accession>A0A0A1WVY8</accession>
<dbReference type="EMBL" id="GBXI01011068">
    <property type="protein sequence ID" value="JAD03224.1"/>
    <property type="molecule type" value="Transcribed_RNA"/>
</dbReference>
<gene>
    <name evidence="2" type="ORF">g.41251</name>
</gene>
<reference evidence="2" key="2">
    <citation type="journal article" date="2015" name="Gigascience">
        <title>Reconstructing a comprehensive transcriptome assembly of a white-pupal translocated strain of the pest fruit fly Bactrocera cucurbitae.</title>
        <authorList>
            <person name="Sim S.B."/>
            <person name="Calla B."/>
            <person name="Hall B."/>
            <person name="DeRego T."/>
            <person name="Geib S.M."/>
        </authorList>
    </citation>
    <scope>NUCLEOTIDE SEQUENCE</scope>
</reference>
<feature type="compositionally biased region" description="Basic and acidic residues" evidence="1">
    <location>
        <begin position="161"/>
        <end position="174"/>
    </location>
</feature>
<evidence type="ECO:0000256" key="1">
    <source>
        <dbReference type="SAM" id="MobiDB-lite"/>
    </source>
</evidence>
<proteinExistence type="predicted"/>
<reference evidence="2" key="1">
    <citation type="submission" date="2014-11" db="EMBL/GenBank/DDBJ databases">
        <authorList>
            <person name="Geib S."/>
        </authorList>
    </citation>
    <scope>NUCLEOTIDE SEQUENCE</scope>
</reference>
<feature type="region of interest" description="Disordered" evidence="1">
    <location>
        <begin position="1"/>
        <end position="36"/>
    </location>
</feature>
<feature type="compositionally biased region" description="Low complexity" evidence="1">
    <location>
        <begin position="145"/>
        <end position="155"/>
    </location>
</feature>